<feature type="compositionally biased region" description="Pro residues" evidence="4">
    <location>
        <begin position="1"/>
        <end position="22"/>
    </location>
</feature>
<dbReference type="InterPro" id="IPR004090">
    <property type="entry name" value="Chemotax_Me-accpt_rcpt"/>
</dbReference>
<keyword evidence="5" id="KW-1133">Transmembrane helix</keyword>
<keyword evidence="9" id="KW-1185">Reference proteome</keyword>
<gene>
    <name evidence="8" type="ORF">BKE38_25790</name>
</gene>
<accession>A0A1V2GV19</accession>
<feature type="domain" description="Methyl-accepting transducer" evidence="6">
    <location>
        <begin position="306"/>
        <end position="535"/>
    </location>
</feature>
<comment type="similarity">
    <text evidence="2">Belongs to the methyl-accepting chemotaxis (MCP) protein family.</text>
</comment>
<dbReference type="SMART" id="SM00304">
    <property type="entry name" value="HAMP"/>
    <property type="match status" value="1"/>
</dbReference>
<dbReference type="SMART" id="SM00283">
    <property type="entry name" value="MA"/>
    <property type="match status" value="1"/>
</dbReference>
<dbReference type="PANTHER" id="PTHR43531:SF11">
    <property type="entry name" value="METHYL-ACCEPTING CHEMOTAXIS PROTEIN 3"/>
    <property type="match status" value="1"/>
</dbReference>
<dbReference type="Gene3D" id="6.10.340.10">
    <property type="match status" value="1"/>
</dbReference>
<dbReference type="AlphaFoldDB" id="A0A1V2GV19"/>
<comment type="caution">
    <text evidence="8">The sequence shown here is derived from an EMBL/GenBank/DDBJ whole genome shotgun (WGS) entry which is preliminary data.</text>
</comment>
<evidence type="ECO:0000256" key="2">
    <source>
        <dbReference type="ARBA" id="ARBA00029447"/>
    </source>
</evidence>
<dbReference type="Pfam" id="PF00015">
    <property type="entry name" value="MCPsignal"/>
    <property type="match status" value="1"/>
</dbReference>
<dbReference type="OrthoDB" id="3378718at2"/>
<evidence type="ECO:0000256" key="1">
    <source>
        <dbReference type="ARBA" id="ARBA00022500"/>
    </source>
</evidence>
<dbReference type="InterPro" id="IPR003660">
    <property type="entry name" value="HAMP_dom"/>
</dbReference>
<dbReference type="InterPro" id="IPR004089">
    <property type="entry name" value="MCPsignal_dom"/>
</dbReference>
<dbReference type="SUPFAM" id="SSF58104">
    <property type="entry name" value="Methyl-accepting chemotaxis protein (MCP) signaling domain"/>
    <property type="match status" value="1"/>
</dbReference>
<evidence type="ECO:0000259" key="6">
    <source>
        <dbReference type="PROSITE" id="PS50111"/>
    </source>
</evidence>
<dbReference type="GO" id="GO:0007165">
    <property type="term" value="P:signal transduction"/>
    <property type="evidence" value="ECO:0007669"/>
    <property type="project" value="UniProtKB-KW"/>
</dbReference>
<dbReference type="EMBL" id="MLCO01000330">
    <property type="protein sequence ID" value="ONG46046.1"/>
    <property type="molecule type" value="Genomic_DNA"/>
</dbReference>
<evidence type="ECO:0000256" key="5">
    <source>
        <dbReference type="SAM" id="Phobius"/>
    </source>
</evidence>
<dbReference type="InterPro" id="IPR051310">
    <property type="entry name" value="MCP_chemotaxis"/>
</dbReference>
<dbReference type="PRINTS" id="PR00260">
    <property type="entry name" value="CHEMTRNSDUCR"/>
</dbReference>
<proteinExistence type="inferred from homology"/>
<feature type="transmembrane region" description="Helical" evidence="5">
    <location>
        <begin position="224"/>
        <end position="248"/>
    </location>
</feature>
<feature type="domain" description="HAMP" evidence="7">
    <location>
        <begin position="245"/>
        <end position="298"/>
    </location>
</feature>
<evidence type="ECO:0000313" key="8">
    <source>
        <dbReference type="EMBL" id="ONG46046.1"/>
    </source>
</evidence>
<keyword evidence="3" id="KW-0807">Transducer</keyword>
<dbReference type="CDD" id="cd06225">
    <property type="entry name" value="HAMP"/>
    <property type="match status" value="1"/>
</dbReference>
<feature type="transmembrane region" description="Helical" evidence="5">
    <location>
        <begin position="48"/>
        <end position="68"/>
    </location>
</feature>
<evidence type="ECO:0000256" key="3">
    <source>
        <dbReference type="PROSITE-ProRule" id="PRU00284"/>
    </source>
</evidence>
<evidence type="ECO:0000259" key="7">
    <source>
        <dbReference type="PROSITE" id="PS50885"/>
    </source>
</evidence>
<keyword evidence="5" id="KW-0812">Transmembrane</keyword>
<dbReference type="Gene3D" id="1.10.287.950">
    <property type="entry name" value="Methyl-accepting chemotaxis protein"/>
    <property type="match status" value="1"/>
</dbReference>
<dbReference type="Pfam" id="PF00672">
    <property type="entry name" value="HAMP"/>
    <property type="match status" value="1"/>
</dbReference>
<dbReference type="PANTHER" id="PTHR43531">
    <property type="entry name" value="PROTEIN ICFG"/>
    <property type="match status" value="1"/>
</dbReference>
<dbReference type="PROSITE" id="PS50111">
    <property type="entry name" value="CHEMOTAXIS_TRANSDUC_2"/>
    <property type="match status" value="1"/>
</dbReference>
<evidence type="ECO:0000256" key="4">
    <source>
        <dbReference type="SAM" id="MobiDB-lite"/>
    </source>
</evidence>
<name>A0A1V2GV19_9PROT</name>
<dbReference type="RefSeq" id="WP_076960137.1">
    <property type="nucleotide sequence ID" value="NZ_MLCO01000330.1"/>
</dbReference>
<organism evidence="8 9">
    <name type="scientific">Teichococcus deserti</name>
    <dbReference type="NCBI Taxonomy" id="1817963"/>
    <lineage>
        <taxon>Bacteria</taxon>
        <taxon>Pseudomonadati</taxon>
        <taxon>Pseudomonadota</taxon>
        <taxon>Alphaproteobacteria</taxon>
        <taxon>Acetobacterales</taxon>
        <taxon>Roseomonadaceae</taxon>
        <taxon>Roseomonas</taxon>
    </lineage>
</organism>
<dbReference type="GO" id="GO:0006935">
    <property type="term" value="P:chemotaxis"/>
    <property type="evidence" value="ECO:0007669"/>
    <property type="project" value="UniProtKB-KW"/>
</dbReference>
<dbReference type="GO" id="GO:0004888">
    <property type="term" value="F:transmembrane signaling receptor activity"/>
    <property type="evidence" value="ECO:0007669"/>
    <property type="project" value="InterPro"/>
</dbReference>
<reference evidence="8 9" key="1">
    <citation type="submission" date="2016-10" db="EMBL/GenBank/DDBJ databases">
        <title>Draft Genome sequence of Roseomonas sp. strain M3.</title>
        <authorList>
            <person name="Subhash Y."/>
            <person name="Lee S."/>
        </authorList>
    </citation>
    <scope>NUCLEOTIDE SEQUENCE [LARGE SCALE GENOMIC DNA]</scope>
    <source>
        <strain evidence="8 9">M3</strain>
    </source>
</reference>
<evidence type="ECO:0008006" key="10">
    <source>
        <dbReference type="Google" id="ProtNLM"/>
    </source>
</evidence>
<feature type="region of interest" description="Disordered" evidence="4">
    <location>
        <begin position="1"/>
        <end position="25"/>
    </location>
</feature>
<dbReference type="GO" id="GO:0005886">
    <property type="term" value="C:plasma membrane"/>
    <property type="evidence" value="ECO:0007669"/>
    <property type="project" value="TreeGrafter"/>
</dbReference>
<keyword evidence="5" id="KW-0472">Membrane</keyword>
<evidence type="ECO:0000313" key="9">
    <source>
        <dbReference type="Proteomes" id="UP000188879"/>
    </source>
</evidence>
<keyword evidence="1" id="KW-0145">Chemotaxis</keyword>
<dbReference type="Proteomes" id="UP000188879">
    <property type="component" value="Unassembled WGS sequence"/>
</dbReference>
<sequence length="558" mass="58533">MSATPPAEPVLPAPPEGPPGAPPRGWALRGGARRGRISAWTGRIGTRAGLVAALMLGVVLLLSGTALVTGQRQAAFIEQIGVRDRQADAAVDELTQHVADFSAGFASVIAGVLQPVPAAPRMVRGSERILASFTRVNTLLGHELDPILMSGGRDMAARMPGFVEQVRSAFAGRQRDRFGPLQEEWLDYMTTYTRVANAARDFVQKRGDASLRDARDLAEQARRIVLAAGIAGLAGCALILVVLVALIARPLSRIAGAMDQLARGRLDRAVPETARADQLGEMARAVVVFKQGLQASRNLSEQAAENARRTAVATTQASDAIGQVSDGSMTQLSELRQVGEALSQSASAIREVVRTTADSNDQAQHAKDLLGINLVKVRSLIELVDAVGDDTERVTRIAGTIAKIATQTNILAINAAIEAARAGEHGRGLAVVAEEVRALATSSESLAQEIADVVLIAGRRTREGSGTAAAVGEDMDALERLVAEGARLSGAIAVAMEQQQATVTDIHARVGTLTRIGQSNATAAEEITVTMIDLAKLATETRNTVESMAGQGIQGHGA</sequence>
<dbReference type="PROSITE" id="PS50885">
    <property type="entry name" value="HAMP"/>
    <property type="match status" value="1"/>
</dbReference>
<protein>
    <recommendedName>
        <fullName evidence="10">Chemotaxis protein</fullName>
    </recommendedName>
</protein>